<proteinExistence type="predicted"/>
<dbReference type="AlphaFoldDB" id="A0A372M319"/>
<dbReference type="Gene3D" id="1.20.120.1630">
    <property type="match status" value="1"/>
</dbReference>
<keyword evidence="6" id="KW-0808">Transferase</keyword>
<protein>
    <submittedName>
        <fullName evidence="6">Isoprenylcysteine carboxylmethyltransferase family protein</fullName>
    </submittedName>
</protein>
<evidence type="ECO:0000256" key="1">
    <source>
        <dbReference type="ARBA" id="ARBA00004127"/>
    </source>
</evidence>
<evidence type="ECO:0000313" key="7">
    <source>
        <dbReference type="Proteomes" id="UP000263094"/>
    </source>
</evidence>
<accession>A0A372M319</accession>
<organism evidence="6 7">
    <name type="scientific">Streptomyces triticagri</name>
    <dbReference type="NCBI Taxonomy" id="2293568"/>
    <lineage>
        <taxon>Bacteria</taxon>
        <taxon>Bacillati</taxon>
        <taxon>Actinomycetota</taxon>
        <taxon>Actinomycetes</taxon>
        <taxon>Kitasatosporales</taxon>
        <taxon>Streptomycetaceae</taxon>
        <taxon>Streptomyces</taxon>
    </lineage>
</organism>
<dbReference type="EMBL" id="QUAK01000115">
    <property type="protein sequence ID" value="RFU84707.1"/>
    <property type="molecule type" value="Genomic_DNA"/>
</dbReference>
<keyword evidence="7" id="KW-1185">Reference proteome</keyword>
<dbReference type="OrthoDB" id="941586at2"/>
<dbReference type="GO" id="GO:0012505">
    <property type="term" value="C:endomembrane system"/>
    <property type="evidence" value="ECO:0007669"/>
    <property type="project" value="UniProtKB-SubCell"/>
</dbReference>
<comment type="subcellular location">
    <subcellularLocation>
        <location evidence="1">Endomembrane system</location>
        <topology evidence="1">Multi-pass membrane protein</topology>
    </subcellularLocation>
</comment>
<gene>
    <name evidence="6" type="ORF">DY218_21185</name>
</gene>
<dbReference type="RefSeq" id="WP_128557672.1">
    <property type="nucleotide sequence ID" value="NZ_QUAK01000115.1"/>
</dbReference>
<feature type="transmembrane region" description="Helical" evidence="5">
    <location>
        <begin position="20"/>
        <end position="38"/>
    </location>
</feature>
<dbReference type="Pfam" id="PF04191">
    <property type="entry name" value="PEMT"/>
    <property type="match status" value="1"/>
</dbReference>
<keyword evidence="2 5" id="KW-0812">Transmembrane</keyword>
<sequence>MRVSPRQRTGARTLRAGPLAVPFVVAGVVPTVLGPTLAGPALDPAVRIPVGLLLALVGAWSTADAVDRVYLRQNTPLGDRPPDHLVTGGSYRILRNPMAAGMTLLLLGESLLWSAASIAGWAAVVLTVSYVTARRIEEPGLLRTFGAAYTDYRRAVPAWFPLPRRTRELRAPSRRNEAPR</sequence>
<evidence type="ECO:0000256" key="2">
    <source>
        <dbReference type="ARBA" id="ARBA00022692"/>
    </source>
</evidence>
<keyword evidence="6" id="KW-0489">Methyltransferase</keyword>
<evidence type="ECO:0000256" key="4">
    <source>
        <dbReference type="ARBA" id="ARBA00023136"/>
    </source>
</evidence>
<evidence type="ECO:0000313" key="6">
    <source>
        <dbReference type="EMBL" id="RFU84707.1"/>
    </source>
</evidence>
<keyword evidence="4 5" id="KW-0472">Membrane</keyword>
<feature type="transmembrane region" description="Helical" evidence="5">
    <location>
        <begin position="111"/>
        <end position="133"/>
    </location>
</feature>
<dbReference type="Proteomes" id="UP000263094">
    <property type="component" value="Unassembled WGS sequence"/>
</dbReference>
<evidence type="ECO:0000256" key="3">
    <source>
        <dbReference type="ARBA" id="ARBA00022989"/>
    </source>
</evidence>
<keyword evidence="3 5" id="KW-1133">Transmembrane helix</keyword>
<dbReference type="GO" id="GO:0008168">
    <property type="term" value="F:methyltransferase activity"/>
    <property type="evidence" value="ECO:0007669"/>
    <property type="project" value="UniProtKB-KW"/>
</dbReference>
<dbReference type="GO" id="GO:0032259">
    <property type="term" value="P:methylation"/>
    <property type="evidence" value="ECO:0007669"/>
    <property type="project" value="UniProtKB-KW"/>
</dbReference>
<dbReference type="InterPro" id="IPR007318">
    <property type="entry name" value="Phopholipid_MeTrfase"/>
</dbReference>
<comment type="caution">
    <text evidence="6">The sequence shown here is derived from an EMBL/GenBank/DDBJ whole genome shotgun (WGS) entry which is preliminary data.</text>
</comment>
<reference evidence="6 7" key="1">
    <citation type="submission" date="2018-08" db="EMBL/GenBank/DDBJ databases">
        <title>Isolation, diversity and antifungal activity of Actinobacteria from wheat.</title>
        <authorList>
            <person name="Han C."/>
        </authorList>
    </citation>
    <scope>NUCLEOTIDE SEQUENCE [LARGE SCALE GENOMIC DNA]</scope>
    <source>
        <strain evidence="6 7">NEAU-YY421</strain>
    </source>
</reference>
<name>A0A372M319_9ACTN</name>
<evidence type="ECO:0000256" key="5">
    <source>
        <dbReference type="SAM" id="Phobius"/>
    </source>
</evidence>